<protein>
    <submittedName>
        <fullName evidence="2">Uncharacterized protein</fullName>
    </submittedName>
</protein>
<evidence type="ECO:0000256" key="1">
    <source>
        <dbReference type="SAM" id="MobiDB-lite"/>
    </source>
</evidence>
<feature type="compositionally biased region" description="Pro residues" evidence="1">
    <location>
        <begin position="123"/>
        <end position="133"/>
    </location>
</feature>
<dbReference type="RefSeq" id="WP_308494582.1">
    <property type="nucleotide sequence ID" value="NZ_BLKV01000001.1"/>
</dbReference>
<feature type="region of interest" description="Disordered" evidence="1">
    <location>
        <begin position="103"/>
        <end position="133"/>
    </location>
</feature>
<dbReference type="Proteomes" id="UP000465263">
    <property type="component" value="Unassembled WGS sequence"/>
</dbReference>
<keyword evidence="3" id="KW-1185">Reference proteome</keyword>
<evidence type="ECO:0000313" key="2">
    <source>
        <dbReference type="EMBL" id="GFG69515.1"/>
    </source>
</evidence>
<proteinExistence type="predicted"/>
<accession>A0A7I9XHS5</accession>
<name>A0A7I9XHS5_9MYCO</name>
<dbReference type="AlphaFoldDB" id="A0A7I9XHS5"/>
<sequence>MSATEHDGLAEPPGPEADAWRRLVDAMRAAGEQVLTDTAGLSRIEQADGLRALLRAFANQLGRFEVDRDKPELIPFNGWRQKFLMDNPDFATGLPTSAPTGGTGFAATVAMPPMSRSRCTPLPSVPMPRPRRG</sequence>
<comment type="caution">
    <text evidence="2">The sequence shown here is derived from an EMBL/GenBank/DDBJ whole genome shotgun (WGS) entry which is preliminary data.</text>
</comment>
<evidence type="ECO:0000313" key="3">
    <source>
        <dbReference type="Proteomes" id="UP000465263"/>
    </source>
</evidence>
<organism evidence="2 3">
    <name type="scientific">Mycolicibacter senuensis</name>
    <dbReference type="NCBI Taxonomy" id="386913"/>
    <lineage>
        <taxon>Bacteria</taxon>
        <taxon>Bacillati</taxon>
        <taxon>Actinomycetota</taxon>
        <taxon>Actinomycetes</taxon>
        <taxon>Mycobacteriales</taxon>
        <taxon>Mycobacteriaceae</taxon>
        <taxon>Mycolicibacter</taxon>
    </lineage>
</organism>
<gene>
    <name evidence="2" type="ORF">MSEN_12350</name>
</gene>
<reference evidence="2 3" key="1">
    <citation type="journal article" date="2019" name="Emerg. Microbes Infect.">
        <title>Comprehensive subspecies identification of 175 nontuberculous mycobacteria species based on 7547 genomic profiles.</title>
        <authorList>
            <person name="Matsumoto Y."/>
            <person name="Kinjo T."/>
            <person name="Motooka D."/>
            <person name="Nabeya D."/>
            <person name="Jung N."/>
            <person name="Uechi K."/>
            <person name="Horii T."/>
            <person name="Iida T."/>
            <person name="Fujita J."/>
            <person name="Nakamura S."/>
        </authorList>
    </citation>
    <scope>NUCLEOTIDE SEQUENCE [LARGE SCALE GENOMIC DNA]</scope>
    <source>
        <strain evidence="2 3">JCM 16017</strain>
    </source>
</reference>
<dbReference type="EMBL" id="BLKV01000001">
    <property type="protein sequence ID" value="GFG69515.1"/>
    <property type="molecule type" value="Genomic_DNA"/>
</dbReference>